<dbReference type="PROSITE" id="PS00092">
    <property type="entry name" value="N6_MTASE"/>
    <property type="match status" value="1"/>
</dbReference>
<proteinExistence type="inferred from homology"/>
<dbReference type="InterPro" id="IPR011335">
    <property type="entry name" value="Restrct_endonuc-II-like"/>
</dbReference>
<dbReference type="Gene3D" id="3.40.600.10">
    <property type="entry name" value="DNA mismatch repair MutH/Restriction endonuclease, type II"/>
    <property type="match status" value="1"/>
</dbReference>
<gene>
    <name evidence="9" type="ORF">BECKTUN1418D_GA0071000_10561</name>
</gene>
<organism evidence="9">
    <name type="scientific">Candidatus Kentrum sp. TUN</name>
    <dbReference type="NCBI Taxonomy" id="2126343"/>
    <lineage>
        <taxon>Bacteria</taxon>
        <taxon>Pseudomonadati</taxon>
        <taxon>Pseudomonadota</taxon>
        <taxon>Gammaproteobacteria</taxon>
        <taxon>Candidatus Kentrum</taxon>
    </lineage>
</organism>
<dbReference type="GO" id="GO:0008170">
    <property type="term" value="F:N-methyltransferase activity"/>
    <property type="evidence" value="ECO:0007669"/>
    <property type="project" value="InterPro"/>
</dbReference>
<dbReference type="AlphaFoldDB" id="A0A450ZT27"/>
<accession>A0A450ZT27</accession>
<dbReference type="PANTHER" id="PTHR13370">
    <property type="entry name" value="RNA METHYLASE-RELATED"/>
    <property type="match status" value="1"/>
</dbReference>
<dbReference type="PRINTS" id="PR00508">
    <property type="entry name" value="S21N4MTFRASE"/>
</dbReference>
<evidence type="ECO:0000256" key="1">
    <source>
        <dbReference type="ARBA" id="ARBA00006594"/>
    </source>
</evidence>
<dbReference type="EMBL" id="CAADFX010000056">
    <property type="protein sequence ID" value="VFK56944.1"/>
    <property type="molecule type" value="Genomic_DNA"/>
</dbReference>
<dbReference type="InterPro" id="IPR002052">
    <property type="entry name" value="DNA_methylase_N6_adenine_CS"/>
</dbReference>
<dbReference type="GO" id="GO:0009007">
    <property type="term" value="F:site-specific DNA-methyltransferase (adenine-specific) activity"/>
    <property type="evidence" value="ECO:0007669"/>
    <property type="project" value="TreeGrafter"/>
</dbReference>
<dbReference type="InterPro" id="IPR001091">
    <property type="entry name" value="RM_Methyltransferase"/>
</dbReference>
<dbReference type="GO" id="GO:0016787">
    <property type="term" value="F:hydrolase activity"/>
    <property type="evidence" value="ECO:0007669"/>
    <property type="project" value="UniProtKB-KW"/>
</dbReference>
<dbReference type="PANTHER" id="PTHR13370:SF3">
    <property type="entry name" value="TRNA (GUANINE(10)-N2)-METHYLTRANSFERASE HOMOLOG"/>
    <property type="match status" value="1"/>
</dbReference>
<evidence type="ECO:0000256" key="5">
    <source>
        <dbReference type="ARBA" id="ARBA00022759"/>
    </source>
</evidence>
<evidence type="ECO:0000259" key="8">
    <source>
        <dbReference type="SMART" id="SM00927"/>
    </source>
</evidence>
<comment type="similarity">
    <text evidence="1 7">Belongs to the N(4)/N(6)-methyltransferase family.</text>
</comment>
<evidence type="ECO:0000256" key="6">
    <source>
        <dbReference type="ARBA" id="ARBA00022801"/>
    </source>
</evidence>
<reference evidence="9" key="1">
    <citation type="submission" date="2019-02" db="EMBL/GenBank/DDBJ databases">
        <authorList>
            <person name="Gruber-Vodicka R. H."/>
            <person name="Seah K. B. B."/>
        </authorList>
    </citation>
    <scope>NUCLEOTIDE SEQUENCE</scope>
    <source>
        <strain evidence="9">BECK_BY1</strain>
    </source>
</reference>
<protein>
    <recommendedName>
        <fullName evidence="7">Methyltransferase</fullName>
        <ecNumber evidence="7">2.1.1.-</ecNumber>
    </recommendedName>
</protein>
<dbReference type="GO" id="GO:0004519">
    <property type="term" value="F:endonuclease activity"/>
    <property type="evidence" value="ECO:0007669"/>
    <property type="project" value="UniProtKB-KW"/>
</dbReference>
<dbReference type="Pfam" id="PF02976">
    <property type="entry name" value="MutH"/>
    <property type="match status" value="1"/>
</dbReference>
<dbReference type="SUPFAM" id="SSF52980">
    <property type="entry name" value="Restriction endonuclease-like"/>
    <property type="match status" value="1"/>
</dbReference>
<evidence type="ECO:0000256" key="4">
    <source>
        <dbReference type="ARBA" id="ARBA00022722"/>
    </source>
</evidence>
<keyword evidence="2 9" id="KW-0489">Methyltransferase</keyword>
<evidence type="ECO:0000256" key="3">
    <source>
        <dbReference type="ARBA" id="ARBA00022679"/>
    </source>
</evidence>
<keyword evidence="4" id="KW-0540">Nuclease</keyword>
<dbReference type="GO" id="GO:0032259">
    <property type="term" value="P:methylation"/>
    <property type="evidence" value="ECO:0007669"/>
    <property type="project" value="UniProtKB-KW"/>
</dbReference>
<dbReference type="Pfam" id="PF01555">
    <property type="entry name" value="N6_N4_Mtase"/>
    <property type="match status" value="1"/>
</dbReference>
<evidence type="ECO:0000256" key="2">
    <source>
        <dbReference type="ARBA" id="ARBA00022603"/>
    </source>
</evidence>
<dbReference type="GO" id="GO:0003677">
    <property type="term" value="F:DNA binding"/>
    <property type="evidence" value="ECO:0007669"/>
    <property type="project" value="InterPro"/>
</dbReference>
<dbReference type="InterPro" id="IPR011337">
    <property type="entry name" value="DNA_rep_MutH/RE_typeII_Sau3AI"/>
</dbReference>
<evidence type="ECO:0000313" key="9">
    <source>
        <dbReference type="EMBL" id="VFK56944.1"/>
    </source>
</evidence>
<keyword evidence="5" id="KW-0255">Endonuclease</keyword>
<keyword evidence="3" id="KW-0808">Transferase</keyword>
<keyword evidence="6" id="KW-0378">Hydrolase</keyword>
<dbReference type="InterPro" id="IPR002941">
    <property type="entry name" value="DNA_methylase_N4/N6"/>
</dbReference>
<dbReference type="EC" id="2.1.1.-" evidence="7"/>
<evidence type="ECO:0000256" key="7">
    <source>
        <dbReference type="RuleBase" id="RU362026"/>
    </source>
</evidence>
<feature type="domain" description="DNA mismatch repair MutH/Type II restriction enzyme Sau3AI" evidence="8">
    <location>
        <begin position="331"/>
        <end position="431"/>
    </location>
</feature>
<dbReference type="SMART" id="SM00927">
    <property type="entry name" value="MutH"/>
    <property type="match status" value="1"/>
</dbReference>
<dbReference type="InterPro" id="IPR037057">
    <property type="entry name" value="DNA_rep_MutH/T2_RE_sf"/>
</dbReference>
<sequence>MEKPFFIKEKQNFTLYKANCIDFLGQLPENSVDMIFADPPYFLSSGSFTCQSGKMVSVKKAEWDLSNGTTENFNFHRTWIEACKKILKPNGTIWISGTYHSIYQCGFALQFHNFHILNDIAWFKPNASPNLSCRFFTASHETLIWARKDKNAKHTFHYEGMKNGRFPGDEFKKPNLQMRSVWSVNTPKPAEKKFGKHPTQKPLELLKRIILVSTNPGDTVLDPFTGSSTTGLMAYATGRKFIGIDIEEQYLDLSVKRFEALKKNTPNNENKSKQQTSNSINKNITRFEATRLLQETIGKDLRELAEENGIIVFKDGKLNKGWAGLTLEKALGIGNNSRQTSDGDSWELKLVPLVKKDEAWRVKETMAITMINPDDVLEKPFEESHLFQKMKKMIICGRERKDKEESSSRLLYVNSFDLVSSRNHWNQIKKDYELVRNTIKTEGFDSLTGRMGKFIQPRTKGSGHGSKTRAFYARVSFVEIILGIQET</sequence>
<name>A0A450ZT27_9GAMM</name>
<dbReference type="SUPFAM" id="SSF53335">
    <property type="entry name" value="S-adenosyl-L-methionine-dependent methyltransferases"/>
    <property type="match status" value="1"/>
</dbReference>
<dbReference type="InterPro" id="IPR029063">
    <property type="entry name" value="SAM-dependent_MTases_sf"/>
</dbReference>
<dbReference type="Gene3D" id="3.40.50.150">
    <property type="entry name" value="Vaccinia Virus protein VP39"/>
    <property type="match status" value="1"/>
</dbReference>
<dbReference type="GO" id="GO:0005737">
    <property type="term" value="C:cytoplasm"/>
    <property type="evidence" value="ECO:0007669"/>
    <property type="project" value="TreeGrafter"/>
</dbReference>